<dbReference type="PANTHER" id="PTHR43853:SF8">
    <property type="entry name" value="3-KETOACYL-COA THIOLASE, PEROXISOMAL"/>
    <property type="match status" value="1"/>
</dbReference>
<evidence type="ECO:0000256" key="2">
    <source>
        <dbReference type="ARBA" id="ARBA00023098"/>
    </source>
</evidence>
<dbReference type="InterPro" id="IPR020617">
    <property type="entry name" value="Thiolase_C"/>
</dbReference>
<dbReference type="GO" id="GO:0005777">
    <property type="term" value="C:peroxisome"/>
    <property type="evidence" value="ECO:0007669"/>
    <property type="project" value="TreeGrafter"/>
</dbReference>
<sequence>MGVGPAVAMPGAVKAAGLQIDDIDLFEINEFLNSLPRGARGVSTLLNEMKRRGKDSRFGVISMCIGSGWVLQPFSSEGMPSISSASNAKSIQSVVNLLSKDVL</sequence>
<evidence type="ECO:0000259" key="3">
    <source>
        <dbReference type="Pfam" id="PF02803"/>
    </source>
</evidence>
<dbReference type="Gene3D" id="3.40.47.10">
    <property type="match status" value="2"/>
</dbReference>
<dbReference type="GO" id="GO:0010124">
    <property type="term" value="P:phenylacetate catabolic process"/>
    <property type="evidence" value="ECO:0007669"/>
    <property type="project" value="TreeGrafter"/>
</dbReference>
<dbReference type="EMBL" id="LR862130">
    <property type="protein sequence ID" value="CAD1829636.1"/>
    <property type="molecule type" value="Genomic_DNA"/>
</dbReference>
<dbReference type="GO" id="GO:0006635">
    <property type="term" value="P:fatty acid beta-oxidation"/>
    <property type="evidence" value="ECO:0007669"/>
    <property type="project" value="TreeGrafter"/>
</dbReference>
<organism evidence="4">
    <name type="scientific">Ananas comosus var. bracteatus</name>
    <name type="common">red pineapple</name>
    <dbReference type="NCBI Taxonomy" id="296719"/>
    <lineage>
        <taxon>Eukaryota</taxon>
        <taxon>Viridiplantae</taxon>
        <taxon>Streptophyta</taxon>
        <taxon>Embryophyta</taxon>
        <taxon>Tracheophyta</taxon>
        <taxon>Spermatophyta</taxon>
        <taxon>Magnoliopsida</taxon>
        <taxon>Liliopsida</taxon>
        <taxon>Poales</taxon>
        <taxon>Bromeliaceae</taxon>
        <taxon>Bromelioideae</taxon>
        <taxon>Ananas</taxon>
    </lineage>
</organism>
<gene>
    <name evidence="4" type="ORF">CB5_LOCUS12847</name>
</gene>
<protein>
    <recommendedName>
        <fullName evidence="3">Thiolase C-terminal domain-containing protein</fullName>
    </recommendedName>
</protein>
<reference evidence="4" key="1">
    <citation type="submission" date="2020-07" db="EMBL/GenBank/DDBJ databases">
        <authorList>
            <person name="Lin J."/>
        </authorList>
    </citation>
    <scope>NUCLEOTIDE SEQUENCE</scope>
</reference>
<dbReference type="InterPro" id="IPR050215">
    <property type="entry name" value="Thiolase-like_sf_Thiolase"/>
</dbReference>
<evidence type="ECO:0000256" key="1">
    <source>
        <dbReference type="ARBA" id="ARBA00022832"/>
    </source>
</evidence>
<accession>A0A6V7PGK4</accession>
<name>A0A6V7PGK4_ANACO</name>
<dbReference type="GO" id="GO:0003988">
    <property type="term" value="F:acetyl-CoA C-acyltransferase activity"/>
    <property type="evidence" value="ECO:0007669"/>
    <property type="project" value="TreeGrafter"/>
</dbReference>
<dbReference type="InterPro" id="IPR016039">
    <property type="entry name" value="Thiolase-like"/>
</dbReference>
<dbReference type="AlphaFoldDB" id="A0A6V7PGK4"/>
<dbReference type="PANTHER" id="PTHR43853">
    <property type="entry name" value="3-KETOACYL-COA THIOLASE, PEROXISOMAL"/>
    <property type="match status" value="1"/>
</dbReference>
<keyword evidence="2" id="KW-0443">Lipid metabolism</keyword>
<dbReference type="SUPFAM" id="SSF53901">
    <property type="entry name" value="Thiolase-like"/>
    <property type="match status" value="1"/>
</dbReference>
<proteinExistence type="predicted"/>
<evidence type="ECO:0000313" key="4">
    <source>
        <dbReference type="EMBL" id="CAD1829636.1"/>
    </source>
</evidence>
<keyword evidence="1" id="KW-0276">Fatty acid metabolism</keyword>
<dbReference type="Pfam" id="PF02803">
    <property type="entry name" value="Thiolase_C"/>
    <property type="match status" value="1"/>
</dbReference>
<feature type="domain" description="Thiolase C-terminal" evidence="3">
    <location>
        <begin position="1"/>
        <end position="31"/>
    </location>
</feature>